<dbReference type="EMBL" id="CM008054">
    <property type="protein sequence ID" value="PVH32641.1"/>
    <property type="molecule type" value="Genomic_DNA"/>
</dbReference>
<evidence type="ECO:0000256" key="1">
    <source>
        <dbReference type="SAM" id="MobiDB-lite"/>
    </source>
</evidence>
<organism evidence="2">
    <name type="scientific">Panicum hallii</name>
    <dbReference type="NCBI Taxonomy" id="206008"/>
    <lineage>
        <taxon>Eukaryota</taxon>
        <taxon>Viridiplantae</taxon>
        <taxon>Streptophyta</taxon>
        <taxon>Embryophyta</taxon>
        <taxon>Tracheophyta</taxon>
        <taxon>Spermatophyta</taxon>
        <taxon>Magnoliopsida</taxon>
        <taxon>Liliopsida</taxon>
        <taxon>Poales</taxon>
        <taxon>Poaceae</taxon>
        <taxon>PACMAD clade</taxon>
        <taxon>Panicoideae</taxon>
        <taxon>Panicodae</taxon>
        <taxon>Paniceae</taxon>
        <taxon>Panicinae</taxon>
        <taxon>Panicum</taxon>
        <taxon>Panicum sect. Panicum</taxon>
    </lineage>
</organism>
<reference evidence="2" key="1">
    <citation type="submission" date="2018-04" db="EMBL/GenBank/DDBJ databases">
        <title>WGS assembly of Panicum hallii.</title>
        <authorList>
            <person name="Lovell J."/>
            <person name="Jenkins J."/>
            <person name="Lowry D."/>
            <person name="Mamidi S."/>
            <person name="Sreedasyam A."/>
            <person name="Weng X."/>
            <person name="Barry K."/>
            <person name="Bonette J."/>
            <person name="Campitelli B."/>
            <person name="Daum C."/>
            <person name="Gordon S."/>
            <person name="Gould B."/>
            <person name="Lipzen A."/>
            <person name="Macqueen A."/>
            <person name="Palacio-Mejia J."/>
            <person name="Plott C."/>
            <person name="Shakirov E."/>
            <person name="Shu S."/>
            <person name="Yoshinaga Y."/>
            <person name="Zane M."/>
            <person name="Rokhsar D."/>
            <person name="Grimwood J."/>
            <person name="Schmutz J."/>
            <person name="Juenger T."/>
        </authorList>
    </citation>
    <scope>NUCLEOTIDE SEQUENCE [LARGE SCALE GENOMIC DNA]</scope>
    <source>
        <strain evidence="2">FIL2</strain>
    </source>
</reference>
<dbReference type="Proteomes" id="UP000243499">
    <property type="component" value="Chromosome 9"/>
</dbReference>
<gene>
    <name evidence="2" type="ORF">PAHAL_9G449300</name>
</gene>
<sequence length="49" mass="5475">MSRSSCLIMLPSPVNFKHLDKIHCQPAKHRGGVSSPRELLPVTKTDTFN</sequence>
<dbReference type="AlphaFoldDB" id="A0A2T8I4Q2"/>
<protein>
    <submittedName>
        <fullName evidence="2">Uncharacterized protein</fullName>
    </submittedName>
</protein>
<accession>A0A2T8I4Q2</accession>
<feature type="region of interest" description="Disordered" evidence="1">
    <location>
        <begin position="27"/>
        <end position="49"/>
    </location>
</feature>
<proteinExistence type="predicted"/>
<evidence type="ECO:0000313" key="2">
    <source>
        <dbReference type="EMBL" id="PVH32641.1"/>
    </source>
</evidence>
<dbReference type="Gramene" id="PVH32641">
    <property type="protein sequence ID" value="PVH32641"/>
    <property type="gene ID" value="PAHAL_9G449300"/>
</dbReference>
<name>A0A2T8I4Q2_9POAL</name>